<dbReference type="Proteomes" id="UP000664521">
    <property type="component" value="Unassembled WGS sequence"/>
</dbReference>
<feature type="compositionally biased region" description="Acidic residues" evidence="2">
    <location>
        <begin position="549"/>
        <end position="561"/>
    </location>
</feature>
<feature type="region of interest" description="Disordered" evidence="2">
    <location>
        <begin position="580"/>
        <end position="613"/>
    </location>
</feature>
<feature type="compositionally biased region" description="Basic and acidic residues" evidence="2">
    <location>
        <begin position="326"/>
        <end position="340"/>
    </location>
</feature>
<dbReference type="AlphaFoldDB" id="A0A8H3I459"/>
<name>A0A8H3I459_9LECA</name>
<comment type="caution">
    <text evidence="3">The sequence shown here is derived from an EMBL/GenBank/DDBJ whole genome shotgun (WGS) entry which is preliminary data.</text>
</comment>
<proteinExistence type="predicted"/>
<feature type="region of interest" description="Disordered" evidence="2">
    <location>
        <begin position="324"/>
        <end position="398"/>
    </location>
</feature>
<feature type="coiled-coil region" evidence="1">
    <location>
        <begin position="240"/>
        <end position="285"/>
    </location>
</feature>
<dbReference type="EMBL" id="CAJPDS010000014">
    <property type="protein sequence ID" value="CAF9914332.1"/>
    <property type="molecule type" value="Genomic_DNA"/>
</dbReference>
<sequence length="732" mass="81127">MAIQQYPDGRLVYLHCSSIFSGADAQIRKAKKISQLLQKRKASIEILTKEFTLTAIGAVAKQLLEERIFESLPRAKLRYPELFQPSGVQEAERAASEAEVLRIEAEAAQDVLITSDDEREDACCAFEQEEEQVGPEETVKAEIKASGNAQAGAARKWHEVESIELTQWTQRFVKYAKDLPPSAINPVAGENITQVLFGTSALRHSAVHRHRTSAAGIVNMLSAAITFAEALNDSRRAESIAEIKRNLENSIEEIVQHQNLLERKLIDQLEEIARRRAELNRLEKSSIEEMLAVDEKQRTEVGNIFESVLVGLQPGSTSCACNYEPSFDRPRADSETRENNKMGGIDRQPKGIETHEQDPIHQHHPPYEGEYYQNEELKENDSPSQKHKSEGSAGDIIAASTPVSPFERWKEEKRSGRKAISYGQVFPASDEASAIDEAQTLCTSRPATHDIDRECPQNEAWSLGATHAIPAKAHWDADEAPLSEKCHDLASKEVLDVLEQYNKPEGIAWEDSFAAEEAVSYPKEEAASYPAEEVLSFPAEEAASKLDPPQEDEATQEDTLEEPLANSVIECCDNLEEQTPDPYDKSFVSSPRSATSSVHRKGNADPDPAPAQLSTASSVLEAATPEAPIQDGHTLTLKIIAGSKILRSVVFIEACTRSAILNAARAYCVKRVQDDPSLEGLAVKERDLSLVSLRLDGFDMDMSTYEVDNLSFLVETIERKEIPIFTLRVVEV</sequence>
<organism evidence="3 4">
    <name type="scientific">Heterodermia speciosa</name>
    <dbReference type="NCBI Taxonomy" id="116794"/>
    <lineage>
        <taxon>Eukaryota</taxon>
        <taxon>Fungi</taxon>
        <taxon>Dikarya</taxon>
        <taxon>Ascomycota</taxon>
        <taxon>Pezizomycotina</taxon>
        <taxon>Lecanoromycetes</taxon>
        <taxon>OSLEUM clade</taxon>
        <taxon>Lecanoromycetidae</taxon>
        <taxon>Caliciales</taxon>
        <taxon>Physciaceae</taxon>
        <taxon>Heterodermia</taxon>
    </lineage>
</organism>
<protein>
    <submittedName>
        <fullName evidence="3">Uncharacterized protein</fullName>
    </submittedName>
</protein>
<evidence type="ECO:0000256" key="1">
    <source>
        <dbReference type="SAM" id="Coils"/>
    </source>
</evidence>
<accession>A0A8H3I459</accession>
<evidence type="ECO:0000313" key="3">
    <source>
        <dbReference type="EMBL" id="CAF9914332.1"/>
    </source>
</evidence>
<dbReference type="OrthoDB" id="5324651at2759"/>
<evidence type="ECO:0000256" key="2">
    <source>
        <dbReference type="SAM" id="MobiDB-lite"/>
    </source>
</evidence>
<evidence type="ECO:0000313" key="4">
    <source>
        <dbReference type="Proteomes" id="UP000664521"/>
    </source>
</evidence>
<feature type="region of interest" description="Disordered" evidence="2">
    <location>
        <begin position="541"/>
        <end position="563"/>
    </location>
</feature>
<reference evidence="3" key="1">
    <citation type="submission" date="2021-03" db="EMBL/GenBank/DDBJ databases">
        <authorList>
            <person name="Tagirdzhanova G."/>
        </authorList>
    </citation>
    <scope>NUCLEOTIDE SEQUENCE</scope>
</reference>
<gene>
    <name evidence="3" type="ORF">HETSPECPRED_001952</name>
</gene>
<keyword evidence="4" id="KW-1185">Reference proteome</keyword>
<keyword evidence="1" id="KW-0175">Coiled coil</keyword>
<feature type="compositionally biased region" description="Polar residues" evidence="2">
    <location>
        <begin position="587"/>
        <end position="597"/>
    </location>
</feature>
<feature type="compositionally biased region" description="Basic and acidic residues" evidence="2">
    <location>
        <begin position="347"/>
        <end position="367"/>
    </location>
</feature>